<dbReference type="EMBL" id="LOXM01000114">
    <property type="protein sequence ID" value="KVG68416.1"/>
    <property type="molecule type" value="Genomic_DNA"/>
</dbReference>
<keyword evidence="3" id="KW-0045">Antibiotic biosynthesis</keyword>
<dbReference type="GO" id="GO:0016706">
    <property type="term" value="F:2-oxoglutarate-dependent dioxygenase activity"/>
    <property type="evidence" value="ECO:0007669"/>
    <property type="project" value="UniProtKB-ARBA"/>
</dbReference>
<evidence type="ECO:0000256" key="1">
    <source>
        <dbReference type="ARBA" id="ARBA00001954"/>
    </source>
</evidence>
<comment type="cofactor">
    <cofactor evidence="1">
        <name>Fe(2+)</name>
        <dbReference type="ChEBI" id="CHEBI:29033"/>
    </cofactor>
</comment>
<reference evidence="5 6" key="1">
    <citation type="submission" date="2015-11" db="EMBL/GenBank/DDBJ databases">
        <title>Expanding the genomic diversity of Burkholderia species for the development of highly accurate diagnostics.</title>
        <authorList>
            <person name="Sahl J."/>
            <person name="Keim P."/>
            <person name="Wagner D."/>
        </authorList>
    </citation>
    <scope>NUCLEOTIDE SEQUENCE [LARGE SCALE GENOMIC DNA]</scope>
    <source>
        <strain evidence="5 6">MSMB2036</strain>
    </source>
</reference>
<evidence type="ECO:0000313" key="6">
    <source>
        <dbReference type="Proteomes" id="UP000064029"/>
    </source>
</evidence>
<protein>
    <submittedName>
        <fullName evidence="5">Clavaminic acid synthetase</fullName>
    </submittedName>
</protein>
<dbReference type="RefSeq" id="WP_059751353.1">
    <property type="nucleotide sequence ID" value="NZ_LOXM01000114.1"/>
</dbReference>
<dbReference type="InterPro" id="IPR050411">
    <property type="entry name" value="AlphaKG_dependent_hydroxylases"/>
</dbReference>
<dbReference type="SUPFAM" id="SSF51197">
    <property type="entry name" value="Clavaminate synthase-like"/>
    <property type="match status" value="1"/>
</dbReference>
<dbReference type="PANTHER" id="PTHR10696:SF56">
    <property type="entry name" value="TAUD_TFDA-LIKE DOMAIN-CONTAINING PROTEIN"/>
    <property type="match status" value="1"/>
</dbReference>
<name>A0A124RBQ2_9BURK</name>
<sequence length="341" mass="38331">MKYAEVQRRTHRRPPAWSKPDALELPGDLAESVEVLLDAIARGRDAEFDTYLLDAIRERIHDKLEFESGAIRHQSVVLERLGKDDFHRVFYRFCRYLGLPVAINKSGDVIKEVKDAGHRDSVLAPARGHMTNQELAFHSDRADVTVLACWEPATEGGEFKVCSSARLVELIEARRPAWLPWLTQPIPHDLRDEGGIDNGYCLLPILTETDDSFVVRYIRKFNESVKRHDIELPEPVRAMLDEIDGLLNSDGMFVQFAFEKGALVLTNNHITLHSRNAFVDAPPQQRCLLRCWIASEHTRPLPPAFEPIFHSVAPGVLRGGIATGSAPADSPERAGHAVVDR</sequence>
<dbReference type="InterPro" id="IPR003819">
    <property type="entry name" value="TauD/TfdA-like"/>
</dbReference>
<dbReference type="Proteomes" id="UP000064029">
    <property type="component" value="Unassembled WGS sequence"/>
</dbReference>
<comment type="caution">
    <text evidence="5">The sequence shown here is derived from an EMBL/GenBank/DDBJ whole genome shotgun (WGS) entry which is preliminary data.</text>
</comment>
<evidence type="ECO:0000259" key="4">
    <source>
        <dbReference type="Pfam" id="PF02668"/>
    </source>
</evidence>
<dbReference type="Pfam" id="PF02668">
    <property type="entry name" value="TauD"/>
    <property type="match status" value="1"/>
</dbReference>
<dbReference type="PANTHER" id="PTHR10696">
    <property type="entry name" value="GAMMA-BUTYROBETAINE HYDROXYLASE-RELATED"/>
    <property type="match status" value="1"/>
</dbReference>
<keyword evidence="2" id="KW-0560">Oxidoreductase</keyword>
<organism evidence="5 6">
    <name type="scientific">Burkholderia ubonensis</name>
    <dbReference type="NCBI Taxonomy" id="101571"/>
    <lineage>
        <taxon>Bacteria</taxon>
        <taxon>Pseudomonadati</taxon>
        <taxon>Pseudomonadota</taxon>
        <taxon>Betaproteobacteria</taxon>
        <taxon>Burkholderiales</taxon>
        <taxon>Burkholderiaceae</taxon>
        <taxon>Burkholderia</taxon>
        <taxon>Burkholderia cepacia complex</taxon>
    </lineage>
</organism>
<proteinExistence type="predicted"/>
<dbReference type="InterPro" id="IPR042098">
    <property type="entry name" value="TauD-like_sf"/>
</dbReference>
<feature type="domain" description="TauD/TfdA-like" evidence="4">
    <location>
        <begin position="52"/>
        <end position="292"/>
    </location>
</feature>
<dbReference type="AlphaFoldDB" id="A0A124RBQ2"/>
<dbReference type="Gene3D" id="3.60.130.10">
    <property type="entry name" value="Clavaminate synthase-like"/>
    <property type="match status" value="1"/>
</dbReference>
<evidence type="ECO:0000313" key="5">
    <source>
        <dbReference type="EMBL" id="KVG68416.1"/>
    </source>
</evidence>
<accession>A0A124RBQ2</accession>
<dbReference type="GO" id="GO:0017000">
    <property type="term" value="P:antibiotic biosynthetic process"/>
    <property type="evidence" value="ECO:0007669"/>
    <property type="project" value="UniProtKB-KW"/>
</dbReference>
<gene>
    <name evidence="5" type="ORF">WJ33_23605</name>
</gene>
<evidence type="ECO:0000256" key="3">
    <source>
        <dbReference type="ARBA" id="ARBA00023194"/>
    </source>
</evidence>
<evidence type="ECO:0000256" key="2">
    <source>
        <dbReference type="ARBA" id="ARBA00023002"/>
    </source>
</evidence>
<dbReference type="OrthoDB" id="9032476at2"/>